<dbReference type="InterPro" id="IPR011009">
    <property type="entry name" value="Kinase-like_dom_sf"/>
</dbReference>
<gene>
    <name evidence="2" type="ORF">UFOPK2958_01044</name>
</gene>
<dbReference type="SUPFAM" id="SSF56112">
    <property type="entry name" value="Protein kinase-like (PK-like)"/>
    <property type="match status" value="1"/>
</dbReference>
<sequence>MNSAPTEGAPRYYGRPLPTPTRIELARRGAQIARAFVPRVGPIALRQIRNASKGPLDAGLVAKPLREAFEQAGGTFVKFGQIIASSPGLFGEELANEFRSCLDTGPMVPFEQVKACVEEELGRDLDEVFATFETTPIGRASIAVVHRATLLDGSVVAVKVLRPGIDHLVATDLDLMQPMFDVLVKQTGAQIAGATLQQLDGLRIQIGEELDLRNEARALAHFRRLIEDSDLKLLAVPLPYPEFSGRNVLVMEFLDGIPIDDIGQAEELGLDPAPLIDQLIRGFFTMTIRWGTFHGDAHAGNLLILRDGRIGVIDWGIVGRLDEATHRFFTRMLSAVLGDETAWRDVTDYIINNYGTAIREAMGMDDEQLSQFMRMMIEPILLKPFGEVSFAEMMNMTQVQVAQANGVQWQHQSWRDLLKRIRMQRKLHRMAVAGGGLMTDFDRGNFLLGKQLMYFERYGRLYLADRAILSDRPFLEQLLAEDNRQDPENHA</sequence>
<dbReference type="Pfam" id="PF03109">
    <property type="entry name" value="ABC1"/>
    <property type="match status" value="1"/>
</dbReference>
<feature type="domain" description="ABC1 atypical kinase-like" evidence="1">
    <location>
        <begin position="103"/>
        <end position="338"/>
    </location>
</feature>
<dbReference type="InterPro" id="IPR004147">
    <property type="entry name" value="ABC1_dom"/>
</dbReference>
<dbReference type="InterPro" id="IPR051130">
    <property type="entry name" value="Mito_struct-func_regulator"/>
</dbReference>
<organism evidence="2">
    <name type="scientific">freshwater metagenome</name>
    <dbReference type="NCBI Taxonomy" id="449393"/>
    <lineage>
        <taxon>unclassified sequences</taxon>
        <taxon>metagenomes</taxon>
        <taxon>ecological metagenomes</taxon>
    </lineage>
</organism>
<dbReference type="AlphaFoldDB" id="A0A6J6WYS7"/>
<proteinExistence type="predicted"/>
<name>A0A6J6WYS7_9ZZZZ</name>
<dbReference type="EMBL" id="CAFAAB010000124">
    <property type="protein sequence ID" value="CAB4789289.1"/>
    <property type="molecule type" value="Genomic_DNA"/>
</dbReference>
<evidence type="ECO:0000313" key="2">
    <source>
        <dbReference type="EMBL" id="CAB4789289.1"/>
    </source>
</evidence>
<dbReference type="PANTHER" id="PTHR43173">
    <property type="entry name" value="ABC1 FAMILY PROTEIN"/>
    <property type="match status" value="1"/>
</dbReference>
<dbReference type="CDD" id="cd05121">
    <property type="entry name" value="ABC1_ADCK3-like"/>
    <property type="match status" value="1"/>
</dbReference>
<reference evidence="2" key="1">
    <citation type="submission" date="2020-05" db="EMBL/GenBank/DDBJ databases">
        <authorList>
            <person name="Chiriac C."/>
            <person name="Salcher M."/>
            <person name="Ghai R."/>
            <person name="Kavagutti S V."/>
        </authorList>
    </citation>
    <scope>NUCLEOTIDE SEQUENCE</scope>
</reference>
<accession>A0A6J6WYS7</accession>
<protein>
    <submittedName>
        <fullName evidence="2">Unannotated protein</fullName>
    </submittedName>
</protein>
<evidence type="ECO:0000259" key="1">
    <source>
        <dbReference type="Pfam" id="PF03109"/>
    </source>
</evidence>
<dbReference type="PANTHER" id="PTHR43173:SF19">
    <property type="entry name" value="AARF DOMAIN-CONTAINING PROTEIN KINASE 1"/>
    <property type="match status" value="1"/>
</dbReference>
<dbReference type="Gene3D" id="1.10.510.10">
    <property type="entry name" value="Transferase(Phosphotransferase) domain 1"/>
    <property type="match status" value="1"/>
</dbReference>